<evidence type="ECO:0000313" key="3">
    <source>
        <dbReference type="Proteomes" id="UP000322977"/>
    </source>
</evidence>
<gene>
    <name evidence="1" type="ORF">FXN67_30450</name>
    <name evidence="2" type="ORF">SAMEA4873629_01179</name>
</gene>
<dbReference type="EMBL" id="CAAHDI010000003">
    <property type="protein sequence ID" value="VGM40431.1"/>
    <property type="molecule type" value="Genomic_DNA"/>
</dbReference>
<accession>A0A486UPM3</accession>
<dbReference type="SUPFAM" id="SSF52540">
    <property type="entry name" value="P-loop containing nucleoside triphosphate hydrolases"/>
    <property type="match status" value="1"/>
</dbReference>
<dbReference type="Proteomes" id="UP000322977">
    <property type="component" value="Unassembled WGS sequence"/>
</dbReference>
<reference evidence="1 3" key="2">
    <citation type="submission" date="2019-08" db="EMBL/GenBank/DDBJ databases">
        <title>Phenotypic and genetic characterization of extended-spectrum b-lactamase-producing hypermucoviscous Klebsiella pneumoniae from Chile.</title>
        <authorList>
            <person name="Morales-Leon F."/>
            <person name="Caro C."/>
            <person name="Opazo-Capurro A."/>
            <person name="Lincopan N."/>
            <person name="Dominguez-Yevenes M."/>
            <person name="Lima C."/>
            <person name="Bello-Toledo H."/>
            <person name="Gonzalez-Rocha G."/>
        </authorList>
    </citation>
    <scope>NUCLEOTIDE SEQUENCE [LARGE SCALE GENOMIC DNA]</scope>
    <source>
        <strain evidence="1 3">UCO-494</strain>
    </source>
</reference>
<evidence type="ECO:0000313" key="2">
    <source>
        <dbReference type="EMBL" id="VGM40431.1"/>
    </source>
</evidence>
<sequence length="181" mass="20048">MLIFIAGVHGVGKGYLCSFAKDDFGVTHVSASELIKNNSNIKFDNSKLTTTPDKNQSILLTALNALKSKVSNILLDGHFTLINKNGDIEVLKQEVFEEMGLDGVILVEESPDTIRERIMKRDGSDITYDLNKLMEAERENAKYVTNKINVPLIILESPTTNDLSIALEKLGMVKKHAQTTL</sequence>
<keyword evidence="2" id="KW-0808">Transferase</keyword>
<proteinExistence type="predicted"/>
<evidence type="ECO:0000313" key="1">
    <source>
        <dbReference type="EMBL" id="TYL70046.1"/>
    </source>
</evidence>
<dbReference type="GO" id="GO:0016301">
    <property type="term" value="F:kinase activity"/>
    <property type="evidence" value="ECO:0007669"/>
    <property type="project" value="UniProtKB-KW"/>
</dbReference>
<dbReference type="EMBL" id="VSSY01000106">
    <property type="protein sequence ID" value="TYL70046.1"/>
    <property type="molecule type" value="Genomic_DNA"/>
</dbReference>
<keyword evidence="2" id="KW-0418">Kinase</keyword>
<name>A0A486UPM3_KLEPN</name>
<dbReference type="Gene3D" id="3.40.50.300">
    <property type="entry name" value="P-loop containing nucleotide triphosphate hydrolases"/>
    <property type="match status" value="1"/>
</dbReference>
<dbReference type="InterPro" id="IPR027417">
    <property type="entry name" value="P-loop_NTPase"/>
</dbReference>
<dbReference type="AlphaFoldDB" id="A0A486UPM3"/>
<protein>
    <submittedName>
        <fullName evidence="1">AAA family ATPase</fullName>
    </submittedName>
    <submittedName>
        <fullName evidence="2">Adenylate kinase</fullName>
    </submittedName>
</protein>
<reference evidence="2" key="1">
    <citation type="submission" date="2019-03" db="EMBL/GenBank/DDBJ databases">
        <authorList>
            <consortium name="Pathogen Informatics"/>
        </authorList>
    </citation>
    <scope>NUCLEOTIDE SEQUENCE</scope>
    <source>
        <strain evidence="2">5012STDY7626467</strain>
    </source>
</reference>
<dbReference type="RefSeq" id="WP_042943469.1">
    <property type="nucleotide sequence ID" value="NZ_BGMA01000053.1"/>
</dbReference>
<organism evidence="2">
    <name type="scientific">Klebsiella pneumoniae</name>
    <dbReference type="NCBI Taxonomy" id="573"/>
    <lineage>
        <taxon>Bacteria</taxon>
        <taxon>Pseudomonadati</taxon>
        <taxon>Pseudomonadota</taxon>
        <taxon>Gammaproteobacteria</taxon>
        <taxon>Enterobacterales</taxon>
        <taxon>Enterobacteriaceae</taxon>
        <taxon>Klebsiella/Raoultella group</taxon>
        <taxon>Klebsiella</taxon>
        <taxon>Klebsiella pneumoniae complex</taxon>
    </lineage>
</organism>
<dbReference type="Pfam" id="PF13207">
    <property type="entry name" value="AAA_17"/>
    <property type="match status" value="1"/>
</dbReference>